<feature type="chain" id="PRO_5043702112" evidence="2">
    <location>
        <begin position="21"/>
        <end position="255"/>
    </location>
</feature>
<dbReference type="InterPro" id="IPR019088">
    <property type="entry name" value="CHP02186-rel_TM"/>
</dbReference>
<evidence type="ECO:0000256" key="1">
    <source>
        <dbReference type="SAM" id="Phobius"/>
    </source>
</evidence>
<evidence type="ECO:0000313" key="3">
    <source>
        <dbReference type="EMBL" id="WCE71189.1"/>
    </source>
</evidence>
<reference evidence="3" key="1">
    <citation type="submission" date="2023-01" db="EMBL/GenBank/DDBJ databases">
        <title>Comparative genomic analysis of cold water coral derived Sulfitobacter faviae: insights into their metabolism and habitat adaptation.</title>
        <authorList>
            <person name="Guo Y."/>
            <person name="Lin S."/>
            <person name="Huang Z."/>
            <person name="Tang K."/>
            <person name="Wang X."/>
        </authorList>
    </citation>
    <scope>NUCLEOTIDE SEQUENCE</scope>
    <source>
        <strain evidence="3">SCSIO W_1865</strain>
    </source>
</reference>
<sequence>MMRALIAFLGLCFTALTATAEEEIVLGLSQAEVSITTNFDGSEILVYGAVKRETPIPDGAPLEVVITVSGPSAPVMVRRKERRFGIWVNTAAVEVDRAPSFYAVVTSGPLAEVLKRIEDLRHRISIPRAIRSVGAPMEIADPTQFTDALIRVRKDANLYQVIEDGVKVDEQTLFRAAVALPASLTEGAYDTRIFLTRGGDVVAQYETIIDVRKVGMERWLFNLAHQQAFLYGLLSLFIAVAAGWGASAVFGLMRR</sequence>
<keyword evidence="1" id="KW-0472">Membrane</keyword>
<name>A0AAX3LR27_9RHOB</name>
<dbReference type="Pfam" id="PF09608">
    <property type="entry name" value="Alph_Pro_TM"/>
    <property type="match status" value="1"/>
</dbReference>
<protein>
    <submittedName>
        <fullName evidence="3">TIGR02186 family protein</fullName>
    </submittedName>
</protein>
<organism evidence="3 4">
    <name type="scientific">Sulfitobacter faviae</name>
    <dbReference type="NCBI Taxonomy" id="1775881"/>
    <lineage>
        <taxon>Bacteria</taxon>
        <taxon>Pseudomonadati</taxon>
        <taxon>Pseudomonadota</taxon>
        <taxon>Alphaproteobacteria</taxon>
        <taxon>Rhodobacterales</taxon>
        <taxon>Roseobacteraceae</taxon>
        <taxon>Sulfitobacter</taxon>
    </lineage>
</organism>
<proteinExistence type="predicted"/>
<evidence type="ECO:0000256" key="2">
    <source>
        <dbReference type="SAM" id="SignalP"/>
    </source>
</evidence>
<feature type="signal peptide" evidence="2">
    <location>
        <begin position="1"/>
        <end position="20"/>
    </location>
</feature>
<dbReference type="RefSeq" id="WP_271689357.1">
    <property type="nucleotide sequence ID" value="NZ_CP116423.1"/>
</dbReference>
<feature type="transmembrane region" description="Helical" evidence="1">
    <location>
        <begin position="228"/>
        <end position="253"/>
    </location>
</feature>
<dbReference type="Proteomes" id="UP001210770">
    <property type="component" value="Chromosome"/>
</dbReference>
<accession>A0AAX3LR27</accession>
<keyword evidence="2" id="KW-0732">Signal</keyword>
<dbReference type="EMBL" id="CP116423">
    <property type="protein sequence ID" value="WCE71189.1"/>
    <property type="molecule type" value="Genomic_DNA"/>
</dbReference>
<evidence type="ECO:0000313" key="4">
    <source>
        <dbReference type="Proteomes" id="UP001210770"/>
    </source>
</evidence>
<keyword evidence="1" id="KW-0812">Transmembrane</keyword>
<keyword evidence="1" id="KW-1133">Transmembrane helix</keyword>
<dbReference type="AlphaFoldDB" id="A0AAX3LR27"/>
<gene>
    <name evidence="3" type="ORF">PL336_04895</name>
</gene>